<dbReference type="RefSeq" id="WP_072715702.1">
    <property type="nucleotide sequence ID" value="NZ_FRAU01000005.1"/>
</dbReference>
<dbReference type="OrthoDB" id="195456at2"/>
<evidence type="ECO:0000313" key="2">
    <source>
        <dbReference type="EMBL" id="SHK73319.1"/>
    </source>
</evidence>
<dbReference type="Proteomes" id="UP000185812">
    <property type="component" value="Unassembled WGS sequence"/>
</dbReference>
<dbReference type="Pfam" id="PF11138">
    <property type="entry name" value="DUF2911"/>
    <property type="match status" value="1"/>
</dbReference>
<proteinExistence type="predicted"/>
<dbReference type="STRING" id="633813.SAMN04488087_1886"/>
<accession>A0A1M6UVV0</accession>
<keyword evidence="3" id="KW-1185">Reference proteome</keyword>
<reference evidence="3" key="1">
    <citation type="submission" date="2016-11" db="EMBL/GenBank/DDBJ databases">
        <authorList>
            <person name="Varghese N."/>
            <person name="Submissions S."/>
        </authorList>
    </citation>
    <scope>NUCLEOTIDE SEQUENCE [LARGE SCALE GENOMIC DNA]</scope>
    <source>
        <strain evidence="3">DSM 22212</strain>
    </source>
</reference>
<gene>
    <name evidence="2" type="ORF">SAMN04488087_1886</name>
</gene>
<keyword evidence="1" id="KW-0732">Signal</keyword>
<dbReference type="EMBL" id="FRAU01000005">
    <property type="protein sequence ID" value="SHK73319.1"/>
    <property type="molecule type" value="Genomic_DNA"/>
</dbReference>
<evidence type="ECO:0000256" key="1">
    <source>
        <dbReference type="SAM" id="SignalP"/>
    </source>
</evidence>
<organism evidence="2 3">
    <name type="scientific">Rhodothermus profundi</name>
    <dbReference type="NCBI Taxonomy" id="633813"/>
    <lineage>
        <taxon>Bacteria</taxon>
        <taxon>Pseudomonadati</taxon>
        <taxon>Rhodothermota</taxon>
        <taxon>Rhodothermia</taxon>
        <taxon>Rhodothermales</taxon>
        <taxon>Rhodothermaceae</taxon>
        <taxon>Rhodothermus</taxon>
    </lineage>
</organism>
<dbReference type="InterPro" id="IPR021314">
    <property type="entry name" value="DUF2911"/>
</dbReference>
<dbReference type="AlphaFoldDB" id="A0A1M6UVV0"/>
<feature type="chain" id="PRO_5012951969" description="DUF2911 domain-containing protein" evidence="1">
    <location>
        <begin position="24"/>
        <end position="192"/>
    </location>
</feature>
<protein>
    <recommendedName>
        <fullName evidence="4">DUF2911 domain-containing protein</fullName>
    </recommendedName>
</protein>
<name>A0A1M6UVV0_9BACT</name>
<feature type="signal peptide" evidence="1">
    <location>
        <begin position="1"/>
        <end position="23"/>
    </location>
</feature>
<evidence type="ECO:0000313" key="3">
    <source>
        <dbReference type="Proteomes" id="UP000185812"/>
    </source>
</evidence>
<evidence type="ECO:0008006" key="4">
    <source>
        <dbReference type="Google" id="ProtNLM"/>
    </source>
</evidence>
<sequence>MRPLYFYFCPFLVFLALPLSAGAQDTVEVVPPPRSGSLARSPLALAITWIDSTYVKIVYSSPRKRGREIFGALVPYGEVWRTGANEATEITTTGDLIFGGHHLPAGTYSLYTIPYPDHWTIIINRGLGQWGTFDYDPKLDLFRFDVPTRQTDKRYEGFTISFEKEKDQTYLYLRWDRTEVRIPVAAASEQTD</sequence>